<dbReference type="Pfam" id="PF00571">
    <property type="entry name" value="CBS"/>
    <property type="match status" value="1"/>
</dbReference>
<proteinExistence type="predicted"/>
<keyword evidence="1" id="KW-0129">CBS domain</keyword>
<keyword evidence="4" id="KW-1185">Reference proteome</keyword>
<dbReference type="RefSeq" id="WP_166678812.1">
    <property type="nucleotide sequence ID" value="NZ_SOCE01000002.1"/>
</dbReference>
<dbReference type="Gene3D" id="3.10.580.10">
    <property type="entry name" value="CBS-domain"/>
    <property type="match status" value="1"/>
</dbReference>
<evidence type="ECO:0000313" key="3">
    <source>
        <dbReference type="EMBL" id="TDU83827.1"/>
    </source>
</evidence>
<dbReference type="SMART" id="SM00116">
    <property type="entry name" value="CBS"/>
    <property type="match status" value="1"/>
</dbReference>
<dbReference type="InterPro" id="IPR000644">
    <property type="entry name" value="CBS_dom"/>
</dbReference>
<comment type="caution">
    <text evidence="3">The sequence shown here is derived from an EMBL/GenBank/DDBJ whole genome shotgun (WGS) entry which is preliminary data.</text>
</comment>
<dbReference type="Proteomes" id="UP000295151">
    <property type="component" value="Unassembled WGS sequence"/>
</dbReference>
<evidence type="ECO:0000256" key="1">
    <source>
        <dbReference type="PROSITE-ProRule" id="PRU00703"/>
    </source>
</evidence>
<gene>
    <name evidence="3" type="ORF">EV138_6291</name>
</gene>
<feature type="domain" description="CBS" evidence="2">
    <location>
        <begin position="11"/>
        <end position="67"/>
    </location>
</feature>
<sequence>MIEPETAGDVMHTDLIAVRRETPLDEVARRMAALDLEVVPVVDGNGRLVGFLTMADLAVLTLERARSPQLPGGHYLG</sequence>
<dbReference type="AlphaFoldDB" id="A0A4R7SZ57"/>
<name>A0A4R7SZ57_9ACTN</name>
<dbReference type="SUPFAM" id="SSF54631">
    <property type="entry name" value="CBS-domain pair"/>
    <property type="match status" value="1"/>
</dbReference>
<protein>
    <submittedName>
        <fullName evidence="3">CBS domain protein</fullName>
    </submittedName>
</protein>
<evidence type="ECO:0000313" key="4">
    <source>
        <dbReference type="Proteomes" id="UP000295151"/>
    </source>
</evidence>
<dbReference type="PROSITE" id="PS51371">
    <property type="entry name" value="CBS"/>
    <property type="match status" value="1"/>
</dbReference>
<accession>A0A4R7SZ57</accession>
<reference evidence="3 4" key="1">
    <citation type="submission" date="2019-03" db="EMBL/GenBank/DDBJ databases">
        <title>Genomic Encyclopedia of Type Strains, Phase III (KMG-III): the genomes of soil and plant-associated and newly described type strains.</title>
        <authorList>
            <person name="Whitman W."/>
        </authorList>
    </citation>
    <scope>NUCLEOTIDE SEQUENCE [LARGE SCALE GENOMIC DNA]</scope>
    <source>
        <strain evidence="3 4">VKM Ac-2575</strain>
    </source>
</reference>
<dbReference type="EMBL" id="SOCE01000002">
    <property type="protein sequence ID" value="TDU83827.1"/>
    <property type="molecule type" value="Genomic_DNA"/>
</dbReference>
<organism evidence="3 4">
    <name type="scientific">Kribbella voronezhensis</name>
    <dbReference type="NCBI Taxonomy" id="2512212"/>
    <lineage>
        <taxon>Bacteria</taxon>
        <taxon>Bacillati</taxon>
        <taxon>Actinomycetota</taxon>
        <taxon>Actinomycetes</taxon>
        <taxon>Propionibacteriales</taxon>
        <taxon>Kribbellaceae</taxon>
        <taxon>Kribbella</taxon>
    </lineage>
</organism>
<evidence type="ECO:0000259" key="2">
    <source>
        <dbReference type="PROSITE" id="PS51371"/>
    </source>
</evidence>
<dbReference type="InterPro" id="IPR046342">
    <property type="entry name" value="CBS_dom_sf"/>
</dbReference>